<keyword evidence="9" id="KW-0357">Heparan sulfate</keyword>
<keyword evidence="7" id="KW-0472">Membrane</keyword>
<evidence type="ECO:0000256" key="3">
    <source>
        <dbReference type="ARBA" id="ARBA00022475"/>
    </source>
</evidence>
<dbReference type="EMBL" id="JARO02001008">
    <property type="protein sequence ID" value="KPP76741.1"/>
    <property type="molecule type" value="Genomic_DNA"/>
</dbReference>
<evidence type="ECO:0000256" key="1">
    <source>
        <dbReference type="ARBA" id="ARBA00004609"/>
    </source>
</evidence>
<keyword evidence="3" id="KW-1003">Cell membrane</keyword>
<reference evidence="12 13" key="1">
    <citation type="submission" date="2015-08" db="EMBL/GenBank/DDBJ databases">
        <title>The genome of the Asian arowana (Scleropages formosus).</title>
        <authorList>
            <person name="Tan M.H."/>
            <person name="Gan H.M."/>
            <person name="Croft L.J."/>
            <person name="Austin C.M."/>
        </authorList>
    </citation>
    <scope>NUCLEOTIDE SEQUENCE [LARGE SCALE GENOMIC DNA]</scope>
    <source>
        <strain evidence="12">Aro1</strain>
    </source>
</reference>
<comment type="similarity">
    <text evidence="2">Belongs to the glypican family.</text>
</comment>
<sequence>MRGSGALLCALSALCVSVGAELKARSCGEVRQAYTSKGFSLVNVPHQEISARSQRTWLTPATD</sequence>
<evidence type="ECO:0000256" key="6">
    <source>
        <dbReference type="ARBA" id="ARBA00022974"/>
    </source>
</evidence>
<evidence type="ECO:0000313" key="13">
    <source>
        <dbReference type="Proteomes" id="UP000034805"/>
    </source>
</evidence>
<dbReference type="GO" id="GO:0005886">
    <property type="term" value="C:plasma membrane"/>
    <property type="evidence" value="ECO:0007669"/>
    <property type="project" value="UniProtKB-SubCell"/>
</dbReference>
<evidence type="ECO:0000256" key="2">
    <source>
        <dbReference type="ARBA" id="ARBA00010260"/>
    </source>
</evidence>
<feature type="signal peptide" evidence="11">
    <location>
        <begin position="1"/>
        <end position="20"/>
    </location>
</feature>
<keyword evidence="10" id="KW-0449">Lipoprotein</keyword>
<evidence type="ECO:0000256" key="10">
    <source>
        <dbReference type="ARBA" id="ARBA00023288"/>
    </source>
</evidence>
<evidence type="ECO:0000256" key="5">
    <source>
        <dbReference type="ARBA" id="ARBA00022729"/>
    </source>
</evidence>
<comment type="caution">
    <text evidence="12">The sequence shown here is derived from an EMBL/GenBank/DDBJ whole genome shotgun (WGS) entry which is preliminary data.</text>
</comment>
<dbReference type="InterPro" id="IPR001863">
    <property type="entry name" value="Glypican"/>
</dbReference>
<accession>A0A0P7VLE1</accession>
<dbReference type="GO" id="GO:0009966">
    <property type="term" value="P:regulation of signal transduction"/>
    <property type="evidence" value="ECO:0007669"/>
    <property type="project" value="InterPro"/>
</dbReference>
<protein>
    <recommendedName>
        <fullName evidence="14">Glypican-6-like</fullName>
    </recommendedName>
</protein>
<keyword evidence="4" id="KW-0336">GPI-anchor</keyword>
<keyword evidence="5 11" id="KW-0732">Signal</keyword>
<name>A0A0P7VLE1_SCLFO</name>
<proteinExistence type="inferred from homology"/>
<organism evidence="12 13">
    <name type="scientific">Scleropages formosus</name>
    <name type="common">Asian bonytongue</name>
    <name type="synonym">Osteoglossum formosum</name>
    <dbReference type="NCBI Taxonomy" id="113540"/>
    <lineage>
        <taxon>Eukaryota</taxon>
        <taxon>Metazoa</taxon>
        <taxon>Chordata</taxon>
        <taxon>Craniata</taxon>
        <taxon>Vertebrata</taxon>
        <taxon>Euteleostomi</taxon>
        <taxon>Actinopterygii</taxon>
        <taxon>Neopterygii</taxon>
        <taxon>Teleostei</taxon>
        <taxon>Osteoglossocephala</taxon>
        <taxon>Osteoglossomorpha</taxon>
        <taxon>Osteoglossiformes</taxon>
        <taxon>Osteoglossidae</taxon>
        <taxon>Scleropages</taxon>
    </lineage>
</organism>
<evidence type="ECO:0000256" key="7">
    <source>
        <dbReference type="ARBA" id="ARBA00023136"/>
    </source>
</evidence>
<gene>
    <name evidence="12" type="ORF">Z043_103893</name>
</gene>
<keyword evidence="8" id="KW-0325">Glycoprotein</keyword>
<evidence type="ECO:0000256" key="9">
    <source>
        <dbReference type="ARBA" id="ARBA00023207"/>
    </source>
</evidence>
<evidence type="ECO:0000256" key="4">
    <source>
        <dbReference type="ARBA" id="ARBA00022622"/>
    </source>
</evidence>
<dbReference type="Proteomes" id="UP000034805">
    <property type="component" value="Unassembled WGS sequence"/>
</dbReference>
<comment type="subcellular location">
    <subcellularLocation>
        <location evidence="1">Cell membrane</location>
        <topology evidence="1">Lipid-anchor</topology>
        <topology evidence="1">GPI-anchor</topology>
    </subcellularLocation>
</comment>
<feature type="chain" id="PRO_5006143820" description="Glypican-6-like" evidence="11">
    <location>
        <begin position="21"/>
        <end position="63"/>
    </location>
</feature>
<dbReference type="GO" id="GO:0098552">
    <property type="term" value="C:side of membrane"/>
    <property type="evidence" value="ECO:0007669"/>
    <property type="project" value="UniProtKB-KW"/>
</dbReference>
<evidence type="ECO:0008006" key="14">
    <source>
        <dbReference type="Google" id="ProtNLM"/>
    </source>
</evidence>
<dbReference type="Pfam" id="PF01153">
    <property type="entry name" value="Glypican"/>
    <property type="match status" value="1"/>
</dbReference>
<evidence type="ECO:0000256" key="8">
    <source>
        <dbReference type="ARBA" id="ARBA00023180"/>
    </source>
</evidence>
<evidence type="ECO:0000256" key="11">
    <source>
        <dbReference type="SAM" id="SignalP"/>
    </source>
</evidence>
<keyword evidence="6" id="KW-0654">Proteoglycan</keyword>
<dbReference type="AlphaFoldDB" id="A0A0P7VLE1"/>
<evidence type="ECO:0000313" key="12">
    <source>
        <dbReference type="EMBL" id="KPP76741.1"/>
    </source>
</evidence>